<keyword evidence="3" id="KW-1185">Reference proteome</keyword>
<evidence type="ECO:0000313" key="2">
    <source>
        <dbReference type="EMBL" id="AQS56975.1"/>
    </source>
</evidence>
<dbReference type="Proteomes" id="UP000188603">
    <property type="component" value="Chromosome"/>
</dbReference>
<feature type="domain" description="DUF488" evidence="1">
    <location>
        <begin position="43"/>
        <end position="128"/>
    </location>
</feature>
<dbReference type="OrthoDB" id="7351206at2"/>
<organism evidence="2 3">
    <name type="scientific">Novibacillus thermophilus</name>
    <dbReference type="NCBI Taxonomy" id="1471761"/>
    <lineage>
        <taxon>Bacteria</taxon>
        <taxon>Bacillati</taxon>
        <taxon>Bacillota</taxon>
        <taxon>Bacilli</taxon>
        <taxon>Bacillales</taxon>
        <taxon>Thermoactinomycetaceae</taxon>
        <taxon>Novibacillus</taxon>
    </lineage>
</organism>
<evidence type="ECO:0000259" key="1">
    <source>
        <dbReference type="Pfam" id="PF22751"/>
    </source>
</evidence>
<gene>
    <name evidence="2" type="ORF">B0W44_15715</name>
</gene>
<dbReference type="EMBL" id="CP019699">
    <property type="protein sequence ID" value="AQS56975.1"/>
    <property type="molecule type" value="Genomic_DNA"/>
</dbReference>
<sequence length="159" mass="18737">MTALNRSLSGKLFIYHVDKDPPDRDINLLIKVTNRQIPGWINVPGLSPSEELLKQLEKWQWDSKWPRMWPKYKKLYKHELIKIPLKNLHLRHLLKRLNQGFDVAVACDCGDEQHCHKQIIGEWINQQGIPVVQGKEIRKERKKISPSNIEQLTLLEVEH</sequence>
<dbReference type="KEGG" id="ntr:B0W44_15715"/>
<dbReference type="Pfam" id="PF22751">
    <property type="entry name" value="DUF488-N3a"/>
    <property type="match status" value="1"/>
</dbReference>
<reference evidence="2 3" key="1">
    <citation type="journal article" date="2015" name="Int. J. Syst. Evol. Microbiol.">
        <title>Novibacillus thermophilus gen. nov., sp. nov., a Gram-staining-negative and moderately thermophilic member of the family Thermoactinomycetaceae.</title>
        <authorList>
            <person name="Yang G."/>
            <person name="Chen J."/>
            <person name="Zhou S."/>
        </authorList>
    </citation>
    <scope>NUCLEOTIDE SEQUENCE [LARGE SCALE GENOMIC DNA]</scope>
    <source>
        <strain evidence="2 3">SG-1</strain>
    </source>
</reference>
<dbReference type="AlphaFoldDB" id="A0A1U9KA87"/>
<dbReference type="RefSeq" id="WP_077720842.1">
    <property type="nucleotide sequence ID" value="NZ_CP019699.1"/>
</dbReference>
<dbReference type="STRING" id="1471761.B0W44_15715"/>
<protein>
    <recommendedName>
        <fullName evidence="1">DUF488 domain-containing protein</fullName>
    </recommendedName>
</protein>
<proteinExistence type="predicted"/>
<accession>A0A1U9KA87</accession>
<evidence type="ECO:0000313" key="3">
    <source>
        <dbReference type="Proteomes" id="UP000188603"/>
    </source>
</evidence>
<dbReference type="InterPro" id="IPR054495">
    <property type="entry name" value="DUF488-N3a"/>
</dbReference>
<name>A0A1U9KA87_9BACL</name>